<keyword evidence="12" id="KW-1185">Reference proteome</keyword>
<dbReference type="InterPro" id="IPR003413">
    <property type="entry name" value="T2SS_GspI_C"/>
</dbReference>
<evidence type="ECO:0000313" key="12">
    <source>
        <dbReference type="Proteomes" id="UP000787472"/>
    </source>
</evidence>
<dbReference type="AlphaFoldDB" id="A0A9E5JNZ5"/>
<evidence type="ECO:0000256" key="3">
    <source>
        <dbReference type="ARBA" id="ARBA00022475"/>
    </source>
</evidence>
<dbReference type="InterPro" id="IPR012902">
    <property type="entry name" value="N_methyl_site"/>
</dbReference>
<gene>
    <name evidence="11" type="primary">gspI</name>
    <name evidence="11" type="ORF">G8770_00065</name>
</gene>
<evidence type="ECO:0000313" key="11">
    <source>
        <dbReference type="EMBL" id="NHO63942.1"/>
    </source>
</evidence>
<comment type="subunit">
    <text evidence="9">Type II secretion is composed of four main components: the outer membrane complex, the inner membrane complex, the cytoplasmic secretion ATPase and the periplasm-spanning pseudopilus.</text>
</comment>
<dbReference type="Pfam" id="PF02501">
    <property type="entry name" value="T2SSI"/>
    <property type="match status" value="1"/>
</dbReference>
<keyword evidence="3" id="KW-1003">Cell membrane</keyword>
<evidence type="ECO:0000256" key="5">
    <source>
        <dbReference type="ARBA" id="ARBA00022519"/>
    </source>
</evidence>
<protein>
    <recommendedName>
        <fullName evidence="9">Type II secretion system protein I</fullName>
        <shortName evidence="9">T2SS minor pseudopilin I</shortName>
    </recommendedName>
</protein>
<keyword evidence="7 9" id="KW-1133">Transmembrane helix</keyword>
<evidence type="ECO:0000259" key="10">
    <source>
        <dbReference type="Pfam" id="PF02501"/>
    </source>
</evidence>
<keyword evidence="5 9" id="KW-0997">Cell inner membrane</keyword>
<dbReference type="GO" id="GO:0015627">
    <property type="term" value="C:type II protein secretion system complex"/>
    <property type="evidence" value="ECO:0007669"/>
    <property type="project" value="UniProtKB-UniRule"/>
</dbReference>
<evidence type="ECO:0000256" key="2">
    <source>
        <dbReference type="ARBA" id="ARBA00008358"/>
    </source>
</evidence>
<name>A0A9E5JNZ5_9GAMM</name>
<proteinExistence type="inferred from homology"/>
<dbReference type="Proteomes" id="UP000787472">
    <property type="component" value="Unassembled WGS sequence"/>
</dbReference>
<dbReference type="RefSeq" id="WP_167180474.1">
    <property type="nucleotide sequence ID" value="NZ_JAAONZ010000001.1"/>
</dbReference>
<evidence type="ECO:0000256" key="9">
    <source>
        <dbReference type="RuleBase" id="RU368030"/>
    </source>
</evidence>
<keyword evidence="8 9" id="KW-0472">Membrane</keyword>
<dbReference type="InterPro" id="IPR010052">
    <property type="entry name" value="T2SS_protein-GspI"/>
</dbReference>
<evidence type="ECO:0000256" key="6">
    <source>
        <dbReference type="ARBA" id="ARBA00022692"/>
    </source>
</evidence>
<keyword evidence="4 9" id="KW-0488">Methylation</keyword>
<dbReference type="NCBIfam" id="TIGR01707">
    <property type="entry name" value="gspI"/>
    <property type="match status" value="1"/>
</dbReference>
<dbReference type="GO" id="GO:0015628">
    <property type="term" value="P:protein secretion by the type II secretion system"/>
    <property type="evidence" value="ECO:0007669"/>
    <property type="project" value="UniProtKB-UniRule"/>
</dbReference>
<dbReference type="GO" id="GO:0005886">
    <property type="term" value="C:plasma membrane"/>
    <property type="evidence" value="ECO:0007669"/>
    <property type="project" value="UniProtKB-SubCell"/>
</dbReference>
<organism evidence="11 12">
    <name type="scientific">Pseudomaricurvus hydrocarbonicus</name>
    <dbReference type="NCBI Taxonomy" id="1470433"/>
    <lineage>
        <taxon>Bacteria</taxon>
        <taxon>Pseudomonadati</taxon>
        <taxon>Pseudomonadota</taxon>
        <taxon>Gammaproteobacteria</taxon>
        <taxon>Cellvibrionales</taxon>
        <taxon>Cellvibrionaceae</taxon>
        <taxon>Pseudomaricurvus</taxon>
    </lineage>
</organism>
<reference evidence="11" key="1">
    <citation type="submission" date="2020-03" db="EMBL/GenBank/DDBJ databases">
        <authorList>
            <person name="Guo F."/>
        </authorList>
    </citation>
    <scope>NUCLEOTIDE SEQUENCE</scope>
    <source>
        <strain evidence="11">JCM 30134</strain>
    </source>
</reference>
<accession>A0A9E5JNZ5</accession>
<dbReference type="InterPro" id="IPR045584">
    <property type="entry name" value="Pilin-like"/>
</dbReference>
<evidence type="ECO:0000256" key="7">
    <source>
        <dbReference type="ARBA" id="ARBA00022989"/>
    </source>
</evidence>
<dbReference type="PANTHER" id="PTHR38779:SF2">
    <property type="entry name" value="TYPE II SECRETION SYSTEM PROTEIN I-RELATED"/>
    <property type="match status" value="1"/>
</dbReference>
<dbReference type="Pfam" id="PF07963">
    <property type="entry name" value="N_methyl"/>
    <property type="match status" value="1"/>
</dbReference>
<evidence type="ECO:0000256" key="8">
    <source>
        <dbReference type="ARBA" id="ARBA00023136"/>
    </source>
</evidence>
<dbReference type="SUPFAM" id="SSF54523">
    <property type="entry name" value="Pili subunits"/>
    <property type="match status" value="1"/>
</dbReference>
<dbReference type="Gene3D" id="3.30.1300.30">
    <property type="entry name" value="GSPII I/J protein-like"/>
    <property type="match status" value="1"/>
</dbReference>
<dbReference type="PANTHER" id="PTHR38779">
    <property type="entry name" value="TYPE II SECRETION SYSTEM PROTEIN I-RELATED"/>
    <property type="match status" value="1"/>
</dbReference>
<dbReference type="NCBIfam" id="TIGR02532">
    <property type="entry name" value="IV_pilin_GFxxxE"/>
    <property type="match status" value="1"/>
</dbReference>
<comment type="function">
    <text evidence="9">Component of the type II secretion system required for the energy-dependent secretion of extracellular factors such as proteases and toxins from the periplasm.</text>
</comment>
<evidence type="ECO:0000256" key="1">
    <source>
        <dbReference type="ARBA" id="ARBA00004377"/>
    </source>
</evidence>
<keyword evidence="6 9" id="KW-0812">Transmembrane</keyword>
<feature type="transmembrane region" description="Helical" evidence="9">
    <location>
        <begin position="12"/>
        <end position="29"/>
    </location>
</feature>
<comment type="similarity">
    <text evidence="2 9">Belongs to the GSP I family.</text>
</comment>
<sequence length="130" mass="14882">MDSSTNRGFTLLEVMIALIIFAICATTLIQQSGRSLRQASFLESRTLANWIAENELDQLRLEQQFPAVGKTSRLLVFGLRQWNVIRDISKTAHPDLRRVVIHVQRAKPDKTQSSQEMSEGYRLTSFLGRY</sequence>
<feature type="domain" description="Type II secretion system protein GspI C-terminal" evidence="10">
    <location>
        <begin position="42"/>
        <end position="114"/>
    </location>
</feature>
<comment type="subcellular location">
    <subcellularLocation>
        <location evidence="1 9">Cell inner membrane</location>
        <topology evidence="1 9">Single-pass membrane protein</topology>
    </subcellularLocation>
</comment>
<comment type="PTM">
    <text evidence="9">Cleaved by prepilin peptidase.</text>
</comment>
<dbReference type="EMBL" id="JAAONZ010000001">
    <property type="protein sequence ID" value="NHO63942.1"/>
    <property type="molecule type" value="Genomic_DNA"/>
</dbReference>
<comment type="caution">
    <text evidence="11">The sequence shown here is derived from an EMBL/GenBank/DDBJ whole genome shotgun (WGS) entry which is preliminary data.</text>
</comment>
<evidence type="ECO:0000256" key="4">
    <source>
        <dbReference type="ARBA" id="ARBA00022481"/>
    </source>
</evidence>